<dbReference type="PANTHER" id="PTHR39430:SF1">
    <property type="entry name" value="PROTEASE"/>
    <property type="match status" value="1"/>
</dbReference>
<feature type="transmembrane region" description="Helical" evidence="1">
    <location>
        <begin position="151"/>
        <end position="170"/>
    </location>
</feature>
<keyword evidence="1" id="KW-0812">Transmembrane</keyword>
<proteinExistence type="predicted"/>
<sequence length="218" mass="23387">MRQIQHKSTAAPLVLSSFLSKLKAELQKAGVGAGLGLLLFSGIALVVLTGNLAVHGVQGIHPSMLAGMGSLFFAALMEEILFRGLVFSWLQRRWGLNVALVGSGVLFSLVHLLNPGSSLASLLGVLIAGAFFAVLFARYRSLGLNTGLHWGWNYTQGAIWGLPVSGWTEFTRNPLLDTSLQGHPWLTGGSFGMEASWVTLLTIGLLTIGLYRNIQTSR</sequence>
<organism evidence="3 4">
    <name type="scientific">Deinococcus roseus</name>
    <dbReference type="NCBI Taxonomy" id="392414"/>
    <lineage>
        <taxon>Bacteria</taxon>
        <taxon>Thermotogati</taxon>
        <taxon>Deinococcota</taxon>
        <taxon>Deinococci</taxon>
        <taxon>Deinococcales</taxon>
        <taxon>Deinococcaceae</taxon>
        <taxon>Deinococcus</taxon>
    </lineage>
</organism>
<gene>
    <name evidence="3" type="ORF">GCM10008938_29310</name>
</gene>
<dbReference type="EMBL" id="BMOD01000011">
    <property type="protein sequence ID" value="GGJ41373.1"/>
    <property type="molecule type" value="Genomic_DNA"/>
</dbReference>
<feature type="transmembrane region" description="Helical" evidence="1">
    <location>
        <begin position="190"/>
        <end position="211"/>
    </location>
</feature>
<feature type="transmembrane region" description="Helical" evidence="1">
    <location>
        <begin position="94"/>
        <end position="113"/>
    </location>
</feature>
<evidence type="ECO:0000313" key="3">
    <source>
        <dbReference type="EMBL" id="GGJ41373.1"/>
    </source>
</evidence>
<evidence type="ECO:0000313" key="4">
    <source>
        <dbReference type="Proteomes" id="UP000632222"/>
    </source>
</evidence>
<keyword evidence="1" id="KW-1133">Transmembrane helix</keyword>
<comment type="caution">
    <text evidence="3">The sequence shown here is derived from an EMBL/GenBank/DDBJ whole genome shotgun (WGS) entry which is preliminary data.</text>
</comment>
<feature type="transmembrane region" description="Helical" evidence="1">
    <location>
        <begin position="119"/>
        <end position="139"/>
    </location>
</feature>
<dbReference type="RefSeq" id="WP_189003566.1">
    <property type="nucleotide sequence ID" value="NZ_BMOD01000011.1"/>
</dbReference>
<dbReference type="InterPro" id="IPR003675">
    <property type="entry name" value="Rce1/LyrA-like_dom"/>
</dbReference>
<keyword evidence="4" id="KW-1185">Reference proteome</keyword>
<reference evidence="4" key="1">
    <citation type="journal article" date="2019" name="Int. J. Syst. Evol. Microbiol.">
        <title>The Global Catalogue of Microorganisms (GCM) 10K type strain sequencing project: providing services to taxonomists for standard genome sequencing and annotation.</title>
        <authorList>
            <consortium name="The Broad Institute Genomics Platform"/>
            <consortium name="The Broad Institute Genome Sequencing Center for Infectious Disease"/>
            <person name="Wu L."/>
            <person name="Ma J."/>
        </authorList>
    </citation>
    <scope>NUCLEOTIDE SEQUENCE [LARGE SCALE GENOMIC DNA]</scope>
    <source>
        <strain evidence="4">JCM 14370</strain>
    </source>
</reference>
<feature type="domain" description="CAAX prenyl protease 2/Lysostaphin resistance protein A-like" evidence="2">
    <location>
        <begin position="64"/>
        <end position="154"/>
    </location>
</feature>
<feature type="transmembrane region" description="Helical" evidence="1">
    <location>
        <begin position="29"/>
        <end position="54"/>
    </location>
</feature>
<feature type="transmembrane region" description="Helical" evidence="1">
    <location>
        <begin position="60"/>
        <end position="82"/>
    </location>
</feature>
<dbReference type="Proteomes" id="UP000632222">
    <property type="component" value="Unassembled WGS sequence"/>
</dbReference>
<evidence type="ECO:0000259" key="2">
    <source>
        <dbReference type="Pfam" id="PF02517"/>
    </source>
</evidence>
<name>A0ABQ2D5C8_9DEIO</name>
<protein>
    <recommendedName>
        <fullName evidence="2">CAAX prenyl protease 2/Lysostaphin resistance protein A-like domain-containing protein</fullName>
    </recommendedName>
</protein>
<dbReference type="Pfam" id="PF02517">
    <property type="entry name" value="Rce1-like"/>
    <property type="match status" value="1"/>
</dbReference>
<evidence type="ECO:0000256" key="1">
    <source>
        <dbReference type="SAM" id="Phobius"/>
    </source>
</evidence>
<keyword evidence="1" id="KW-0472">Membrane</keyword>
<dbReference type="PANTHER" id="PTHR39430">
    <property type="entry name" value="MEMBRANE-ASSOCIATED PROTEASE-RELATED"/>
    <property type="match status" value="1"/>
</dbReference>
<accession>A0ABQ2D5C8</accession>